<accession>A0A6J5TAY4</accession>
<sequence>MSYEKLYAWKVLLYADRFIGAVVWRESNVTISAQCGLELRRLKPRWWARIIGHHFLNRFWPGHCEGAIRHDAHACWESIRLLGFECDDPTVKR</sequence>
<evidence type="ECO:0000313" key="1">
    <source>
        <dbReference type="EMBL" id="CAB4242144.1"/>
    </source>
</evidence>
<dbReference type="EMBL" id="LR797826">
    <property type="protein sequence ID" value="CAB4242144.1"/>
    <property type="molecule type" value="Genomic_DNA"/>
</dbReference>
<proteinExistence type="predicted"/>
<gene>
    <name evidence="1" type="ORF">UFOVP83_5</name>
</gene>
<protein>
    <submittedName>
        <fullName evidence="1">Uncharacterized protein</fullName>
    </submittedName>
</protein>
<reference evidence="1" key="1">
    <citation type="submission" date="2020-05" db="EMBL/GenBank/DDBJ databases">
        <authorList>
            <person name="Chiriac C."/>
            <person name="Salcher M."/>
            <person name="Ghai R."/>
            <person name="Kavagutti S V."/>
        </authorList>
    </citation>
    <scope>NUCLEOTIDE SEQUENCE</scope>
</reference>
<name>A0A6J5TAY4_9CAUD</name>
<organism evidence="1">
    <name type="scientific">uncultured Caudovirales phage</name>
    <dbReference type="NCBI Taxonomy" id="2100421"/>
    <lineage>
        <taxon>Viruses</taxon>
        <taxon>Duplodnaviria</taxon>
        <taxon>Heunggongvirae</taxon>
        <taxon>Uroviricota</taxon>
        <taxon>Caudoviricetes</taxon>
        <taxon>Peduoviridae</taxon>
        <taxon>Maltschvirus</taxon>
        <taxon>Maltschvirus maltsch</taxon>
    </lineage>
</organism>